<evidence type="ECO:0000313" key="1">
    <source>
        <dbReference type="EMBL" id="AKI97429.1"/>
    </source>
</evidence>
<name>A0A0G2ZCY1_9BACT</name>
<dbReference type="EMBL" id="CP011232">
    <property type="protein sequence ID" value="AKI97429.1"/>
    <property type="molecule type" value="Genomic_DNA"/>
</dbReference>
<dbReference type="STRING" id="1330330.IX53_05920"/>
<sequence>MFQLKSLKRTKRFLVAIDTDGCVADNMNGKQMFIFHSEKNYAGDNESKMIGEFKDNLPELPPWKLPDYDHLASYRKRQELRKKLYKQFNPEGRLTIL</sequence>
<organism evidence="1 2">
    <name type="scientific">Kosmotoga pacifica</name>
    <dbReference type="NCBI Taxonomy" id="1330330"/>
    <lineage>
        <taxon>Bacteria</taxon>
        <taxon>Thermotogati</taxon>
        <taxon>Thermotogota</taxon>
        <taxon>Thermotogae</taxon>
        <taxon>Kosmotogales</taxon>
        <taxon>Kosmotogaceae</taxon>
        <taxon>Kosmotoga</taxon>
    </lineage>
</organism>
<keyword evidence="2" id="KW-1185">Reference proteome</keyword>
<accession>A0A0G2ZCY1</accession>
<dbReference type="PATRIC" id="fig|1330330.3.peg.1199"/>
<dbReference type="AlphaFoldDB" id="A0A0G2ZCY1"/>
<dbReference type="Proteomes" id="UP000035159">
    <property type="component" value="Chromosome"/>
</dbReference>
<dbReference type="RefSeq" id="WP_047754563.1">
    <property type="nucleotide sequence ID" value="NZ_CAJUHA010000011.1"/>
</dbReference>
<reference evidence="1 2" key="1">
    <citation type="submission" date="2015-04" db="EMBL/GenBank/DDBJ databases">
        <title>Complete Genome Sequence of Kosmotoga pacifica SLHLJ1.</title>
        <authorList>
            <person name="Jiang L.J."/>
            <person name="Shao Z.Z."/>
            <person name="Jebbar M."/>
        </authorList>
    </citation>
    <scope>NUCLEOTIDE SEQUENCE [LARGE SCALE GENOMIC DNA]</scope>
    <source>
        <strain evidence="1 2">SLHLJ1</strain>
    </source>
</reference>
<dbReference type="KEGG" id="kpf:IX53_05920"/>
<protein>
    <submittedName>
        <fullName evidence="1">Uncharacterized protein</fullName>
    </submittedName>
</protein>
<gene>
    <name evidence="1" type="ORF">IX53_05920</name>
</gene>
<proteinExistence type="predicted"/>
<evidence type="ECO:0000313" key="2">
    <source>
        <dbReference type="Proteomes" id="UP000035159"/>
    </source>
</evidence>